<dbReference type="EMBL" id="UOGB01000059">
    <property type="protein sequence ID" value="VAX16537.1"/>
    <property type="molecule type" value="Genomic_DNA"/>
</dbReference>
<reference evidence="1" key="1">
    <citation type="submission" date="2018-06" db="EMBL/GenBank/DDBJ databases">
        <authorList>
            <person name="Zhirakovskaya E."/>
        </authorList>
    </citation>
    <scope>NUCLEOTIDE SEQUENCE</scope>
</reference>
<accession>A0A3B1CID6</accession>
<organism evidence="1">
    <name type="scientific">hydrothermal vent metagenome</name>
    <dbReference type="NCBI Taxonomy" id="652676"/>
    <lineage>
        <taxon>unclassified sequences</taxon>
        <taxon>metagenomes</taxon>
        <taxon>ecological metagenomes</taxon>
    </lineage>
</organism>
<name>A0A3B1CID6_9ZZZZ</name>
<gene>
    <name evidence="1" type="ORF">MNBD_NITROSPINAE03-133</name>
</gene>
<proteinExistence type="predicted"/>
<sequence>MRRALFGLALLFGALSWPQYAFSYGYAEAEDEMVIIFREGLIAASEGKWDLARKKSEEGISTQKGHLFEADKLRPEFNAAIEKKDTSKTAELFANLVYISIREKLYRCMRDGLKDFKNNKARLGLARKSYIDALDGNVKKQDPKKSEAILKQFDIALEAVGNPGLFGVGARQADPEGFEKAVNNIDKQIMLSFPRFFQGNAT</sequence>
<protein>
    <submittedName>
        <fullName evidence="1">Uncharacterized protein</fullName>
    </submittedName>
</protein>
<dbReference type="AlphaFoldDB" id="A0A3B1CID6"/>
<evidence type="ECO:0000313" key="1">
    <source>
        <dbReference type="EMBL" id="VAX16537.1"/>
    </source>
</evidence>